<evidence type="ECO:0000313" key="1">
    <source>
        <dbReference type="EMBL" id="KAJ5238593.1"/>
    </source>
</evidence>
<proteinExistence type="predicted"/>
<dbReference type="EMBL" id="JAPQKS010000003">
    <property type="protein sequence ID" value="KAJ5238593.1"/>
    <property type="molecule type" value="Genomic_DNA"/>
</dbReference>
<gene>
    <name evidence="1" type="ORF">N7468_003212</name>
</gene>
<sequence>MDLPPRTDVAQRYSIEAEKSDLGNLLHYKSSSELYLHLHENLEISVWSSIAFKLSLPNVCNYTAIVIDMSNLNVRMACSPSFLPCEPQLRHHDLCYTGFGGVHRLSLLHTVFHTKH</sequence>
<reference evidence="1" key="1">
    <citation type="submission" date="2022-11" db="EMBL/GenBank/DDBJ databases">
        <authorList>
            <person name="Petersen C."/>
        </authorList>
    </citation>
    <scope>NUCLEOTIDE SEQUENCE</scope>
    <source>
        <strain evidence="1">IBT 19713</strain>
    </source>
</reference>
<evidence type="ECO:0000313" key="2">
    <source>
        <dbReference type="Proteomes" id="UP001150941"/>
    </source>
</evidence>
<dbReference type="Proteomes" id="UP001150941">
    <property type="component" value="Unassembled WGS sequence"/>
</dbReference>
<dbReference type="GeneID" id="83199812"/>
<dbReference type="AlphaFoldDB" id="A0A9W9P609"/>
<organism evidence="1 2">
    <name type="scientific">Penicillium chermesinum</name>
    <dbReference type="NCBI Taxonomy" id="63820"/>
    <lineage>
        <taxon>Eukaryota</taxon>
        <taxon>Fungi</taxon>
        <taxon>Dikarya</taxon>
        <taxon>Ascomycota</taxon>
        <taxon>Pezizomycotina</taxon>
        <taxon>Eurotiomycetes</taxon>
        <taxon>Eurotiomycetidae</taxon>
        <taxon>Eurotiales</taxon>
        <taxon>Aspergillaceae</taxon>
        <taxon>Penicillium</taxon>
    </lineage>
</organism>
<comment type="caution">
    <text evidence="1">The sequence shown here is derived from an EMBL/GenBank/DDBJ whole genome shotgun (WGS) entry which is preliminary data.</text>
</comment>
<accession>A0A9W9P609</accession>
<protein>
    <submittedName>
        <fullName evidence="1">Uncharacterized protein</fullName>
    </submittedName>
</protein>
<name>A0A9W9P609_9EURO</name>
<keyword evidence="2" id="KW-1185">Reference proteome</keyword>
<dbReference type="RefSeq" id="XP_058331512.1">
    <property type="nucleotide sequence ID" value="XM_058472509.1"/>
</dbReference>
<reference evidence="1" key="2">
    <citation type="journal article" date="2023" name="IMA Fungus">
        <title>Comparative genomic study of the Penicillium genus elucidates a diverse pangenome and 15 lateral gene transfer events.</title>
        <authorList>
            <person name="Petersen C."/>
            <person name="Sorensen T."/>
            <person name="Nielsen M.R."/>
            <person name="Sondergaard T.E."/>
            <person name="Sorensen J.L."/>
            <person name="Fitzpatrick D.A."/>
            <person name="Frisvad J.C."/>
            <person name="Nielsen K.L."/>
        </authorList>
    </citation>
    <scope>NUCLEOTIDE SEQUENCE</scope>
    <source>
        <strain evidence="1">IBT 19713</strain>
    </source>
</reference>